<feature type="transmembrane region" description="Helical" evidence="1">
    <location>
        <begin position="340"/>
        <end position="362"/>
    </location>
</feature>
<gene>
    <name evidence="2" type="ORF">CFOLD11_31060</name>
</gene>
<dbReference type="RefSeq" id="WP_261853192.1">
    <property type="nucleotide sequence ID" value="NZ_BQXY01000005.1"/>
</dbReference>
<reference evidence="2" key="1">
    <citation type="journal article" date="2023" name="Int. J. Syst. Evol. Microbiol.">
        <title>&lt;i&gt;Clostridium folliculivorans&lt;/i&gt; sp. nov., isolated from soil samples of an organic paddy in Japan.</title>
        <authorList>
            <person name="Tazawa J."/>
            <person name="Kobayashi H."/>
            <person name="Tanizawa Y."/>
            <person name="Uchino A."/>
            <person name="Tanaka F."/>
            <person name="Urashima Y."/>
            <person name="Miura S."/>
            <person name="Sakamoto M."/>
            <person name="Ohkuma M."/>
            <person name="Tohno M."/>
        </authorList>
    </citation>
    <scope>NUCLEOTIDE SEQUENCE</scope>
    <source>
        <strain evidence="2">D1-1</strain>
    </source>
</reference>
<dbReference type="Proteomes" id="UP001057868">
    <property type="component" value="Unassembled WGS sequence"/>
</dbReference>
<dbReference type="EMBL" id="BQXY01000005">
    <property type="protein sequence ID" value="GKU26279.1"/>
    <property type="molecule type" value="Genomic_DNA"/>
</dbReference>
<comment type="caution">
    <text evidence="2">The sequence shown here is derived from an EMBL/GenBank/DDBJ whole genome shotgun (WGS) entry which is preliminary data.</text>
</comment>
<evidence type="ECO:0000313" key="2">
    <source>
        <dbReference type="EMBL" id="GKU26279.1"/>
    </source>
</evidence>
<keyword evidence="1" id="KW-0472">Membrane</keyword>
<feature type="transmembrane region" description="Helical" evidence="1">
    <location>
        <begin position="295"/>
        <end position="320"/>
    </location>
</feature>
<keyword evidence="1" id="KW-1133">Transmembrane helix</keyword>
<dbReference type="AlphaFoldDB" id="A0A9W6DBH7"/>
<feature type="transmembrane region" description="Helical" evidence="1">
    <location>
        <begin position="12"/>
        <end position="37"/>
    </location>
</feature>
<proteinExistence type="predicted"/>
<accession>A0A9W6DBH7</accession>
<keyword evidence="3" id="KW-1185">Reference proteome</keyword>
<name>A0A9W6DBH7_9CLOT</name>
<keyword evidence="1" id="KW-0812">Transmembrane</keyword>
<feature type="transmembrane region" description="Helical" evidence="1">
    <location>
        <begin position="250"/>
        <end position="274"/>
    </location>
</feature>
<evidence type="ECO:0000313" key="3">
    <source>
        <dbReference type="Proteomes" id="UP001057868"/>
    </source>
</evidence>
<evidence type="ECO:0000256" key="1">
    <source>
        <dbReference type="SAM" id="Phobius"/>
    </source>
</evidence>
<protein>
    <submittedName>
        <fullName evidence="2">Uncharacterized protein</fullName>
    </submittedName>
</protein>
<sequence length="373" mass="41892">MIKQVLKNIRTYKNMVIIFILILTICQLSITLFTVGYKNTVEGLKKENNGLESTSINVTVNGGLKDKGYLLDIFNNTKEDIQFRLVSNVSINKIEGKPRIYIDLYKNNKSIVTLPTIKGSNFNKEDIKNGNTVLIGKNLYRDLKLSATHDTIIILGKEYTVKGIIGDDRFNTNLDYSIVLACNDISKDFRELIFKNGGVDMILNGKGNEVAVAKELSRFVSQKEEYPSIEVKAIESNQDILLNAFGDNTYFLILIIMTYILAISACIYIINYLIKIMEPKLSIRIAFGSSIINTMIFMFVNIIIMALVATMISIVLLMVIKSYLANMINISFGLYLDNLAISIALCMSNSLIIVGINLFNILRINPSTNINKI</sequence>
<organism evidence="2 3">
    <name type="scientific">Clostridium folliculivorans</name>
    <dbReference type="NCBI Taxonomy" id="2886038"/>
    <lineage>
        <taxon>Bacteria</taxon>
        <taxon>Bacillati</taxon>
        <taxon>Bacillota</taxon>
        <taxon>Clostridia</taxon>
        <taxon>Eubacteriales</taxon>
        <taxon>Clostridiaceae</taxon>
        <taxon>Clostridium</taxon>
    </lineage>
</organism>